<proteinExistence type="predicted"/>
<sequence>MRTYGTVTTAMEAYAKDMPTAGPVTSYRLEEEFETRVARNLQTIIKIGKPGMKVEQEARQRRRKLKEKMEILRTLKEFTDNNKQLKISLYKALNTMQKTEENQGQRMYTPRIRTDITLAERGGAGK</sequence>
<name>A0A1M7U3A8_9FIRM</name>
<evidence type="ECO:0000313" key="1">
    <source>
        <dbReference type="EMBL" id="SHN77377.1"/>
    </source>
</evidence>
<keyword evidence="2" id="KW-1185">Reference proteome</keyword>
<evidence type="ECO:0000313" key="2">
    <source>
        <dbReference type="Proteomes" id="UP000184010"/>
    </source>
</evidence>
<dbReference type="AlphaFoldDB" id="A0A1M7U3A8"/>
<protein>
    <submittedName>
        <fullName evidence="1">Uncharacterized protein</fullName>
    </submittedName>
</protein>
<dbReference type="EMBL" id="FRDN01000009">
    <property type="protein sequence ID" value="SHN77377.1"/>
    <property type="molecule type" value="Genomic_DNA"/>
</dbReference>
<organism evidence="1 2">
    <name type="scientific">Desulfitobacterium chlororespirans DSM 11544</name>
    <dbReference type="NCBI Taxonomy" id="1121395"/>
    <lineage>
        <taxon>Bacteria</taxon>
        <taxon>Bacillati</taxon>
        <taxon>Bacillota</taxon>
        <taxon>Clostridia</taxon>
        <taxon>Eubacteriales</taxon>
        <taxon>Desulfitobacteriaceae</taxon>
        <taxon>Desulfitobacterium</taxon>
    </lineage>
</organism>
<accession>A0A1M7U3A8</accession>
<dbReference type="Proteomes" id="UP000184010">
    <property type="component" value="Unassembled WGS sequence"/>
</dbReference>
<dbReference type="RefSeq" id="WP_072773249.1">
    <property type="nucleotide sequence ID" value="NZ_FRDN01000009.1"/>
</dbReference>
<reference evidence="2" key="1">
    <citation type="submission" date="2016-12" db="EMBL/GenBank/DDBJ databases">
        <authorList>
            <person name="Varghese N."/>
            <person name="Submissions S."/>
        </authorList>
    </citation>
    <scope>NUCLEOTIDE SEQUENCE [LARGE SCALE GENOMIC DNA]</scope>
    <source>
        <strain evidence="2">DSM 11544</strain>
    </source>
</reference>
<dbReference type="STRING" id="1121395.SAMN02745215_02877"/>
<gene>
    <name evidence="1" type="ORF">SAMN02745215_02877</name>
</gene>